<dbReference type="GO" id="GO:0003677">
    <property type="term" value="F:DNA binding"/>
    <property type="evidence" value="ECO:0007669"/>
    <property type="project" value="InterPro"/>
</dbReference>
<reference evidence="6 7" key="1">
    <citation type="journal article" date="2018" name="Front. Microbiol.">
        <title>Genome-Wide Analysis of Corynespora cassiicola Leaf Fall Disease Putative Effectors.</title>
        <authorList>
            <person name="Lopez D."/>
            <person name="Ribeiro S."/>
            <person name="Label P."/>
            <person name="Fumanal B."/>
            <person name="Venisse J.S."/>
            <person name="Kohler A."/>
            <person name="de Oliveira R.R."/>
            <person name="Labutti K."/>
            <person name="Lipzen A."/>
            <person name="Lail K."/>
            <person name="Bauer D."/>
            <person name="Ohm R.A."/>
            <person name="Barry K.W."/>
            <person name="Spatafora J."/>
            <person name="Grigoriev I.V."/>
            <person name="Martin F.M."/>
            <person name="Pujade-Renaud V."/>
        </authorList>
    </citation>
    <scope>NUCLEOTIDE SEQUENCE [LARGE SCALE GENOMIC DNA]</scope>
    <source>
        <strain evidence="6 7">Philippines</strain>
    </source>
</reference>
<feature type="domain" description="Zn(2)-C6 fungal-type" evidence="5">
    <location>
        <begin position="25"/>
        <end position="56"/>
    </location>
</feature>
<keyword evidence="3" id="KW-0539">Nucleus</keyword>
<dbReference type="OrthoDB" id="4934715at2759"/>
<dbReference type="AlphaFoldDB" id="A0A2T2NTX3"/>
<accession>A0A2T2NTX3</accession>
<dbReference type="GO" id="GO:0006351">
    <property type="term" value="P:DNA-templated transcription"/>
    <property type="evidence" value="ECO:0007669"/>
    <property type="project" value="InterPro"/>
</dbReference>
<dbReference type="Pfam" id="PF00172">
    <property type="entry name" value="Zn_clus"/>
    <property type="match status" value="1"/>
</dbReference>
<dbReference type="InterPro" id="IPR007219">
    <property type="entry name" value="XnlR_reg_dom"/>
</dbReference>
<protein>
    <recommendedName>
        <fullName evidence="5">Zn(2)-C6 fungal-type domain-containing protein</fullName>
    </recommendedName>
</protein>
<evidence type="ECO:0000256" key="2">
    <source>
        <dbReference type="ARBA" id="ARBA00022723"/>
    </source>
</evidence>
<evidence type="ECO:0000259" key="5">
    <source>
        <dbReference type="PROSITE" id="PS50048"/>
    </source>
</evidence>
<evidence type="ECO:0000256" key="3">
    <source>
        <dbReference type="ARBA" id="ARBA00023242"/>
    </source>
</evidence>
<dbReference type="SMART" id="SM00066">
    <property type="entry name" value="GAL4"/>
    <property type="match status" value="1"/>
</dbReference>
<dbReference type="Pfam" id="PF04082">
    <property type="entry name" value="Fungal_trans"/>
    <property type="match status" value="1"/>
</dbReference>
<organism evidence="6 7">
    <name type="scientific">Corynespora cassiicola Philippines</name>
    <dbReference type="NCBI Taxonomy" id="1448308"/>
    <lineage>
        <taxon>Eukaryota</taxon>
        <taxon>Fungi</taxon>
        <taxon>Dikarya</taxon>
        <taxon>Ascomycota</taxon>
        <taxon>Pezizomycotina</taxon>
        <taxon>Dothideomycetes</taxon>
        <taxon>Pleosporomycetidae</taxon>
        <taxon>Pleosporales</taxon>
        <taxon>Corynesporascaceae</taxon>
        <taxon>Corynespora</taxon>
    </lineage>
</organism>
<evidence type="ECO:0000313" key="7">
    <source>
        <dbReference type="Proteomes" id="UP000240883"/>
    </source>
</evidence>
<dbReference type="Gene3D" id="4.10.240.10">
    <property type="entry name" value="Zn(2)-C6 fungal-type DNA-binding domain"/>
    <property type="match status" value="1"/>
</dbReference>
<dbReference type="PANTHER" id="PTHR31001:SF49">
    <property type="entry name" value="ZN(II)2CYS6 TRANSCRIPTION FACTOR (EUROFUNG)"/>
    <property type="match status" value="1"/>
</dbReference>
<dbReference type="InterPro" id="IPR050613">
    <property type="entry name" value="Sec_Metabolite_Reg"/>
</dbReference>
<name>A0A2T2NTX3_CORCC</name>
<dbReference type="PROSITE" id="PS50048">
    <property type="entry name" value="ZN2_CY6_FUNGAL_2"/>
    <property type="match status" value="1"/>
</dbReference>
<evidence type="ECO:0000256" key="4">
    <source>
        <dbReference type="SAM" id="MobiDB-lite"/>
    </source>
</evidence>
<feature type="region of interest" description="Disordered" evidence="4">
    <location>
        <begin position="105"/>
        <end position="129"/>
    </location>
</feature>
<dbReference type="CDD" id="cd12148">
    <property type="entry name" value="fungal_TF_MHR"/>
    <property type="match status" value="1"/>
</dbReference>
<dbReference type="InterPro" id="IPR001138">
    <property type="entry name" value="Zn2Cys6_DnaBD"/>
</dbReference>
<dbReference type="GO" id="GO:0000981">
    <property type="term" value="F:DNA-binding transcription factor activity, RNA polymerase II-specific"/>
    <property type="evidence" value="ECO:0007669"/>
    <property type="project" value="InterPro"/>
</dbReference>
<dbReference type="SUPFAM" id="SSF57701">
    <property type="entry name" value="Zn2/Cys6 DNA-binding domain"/>
    <property type="match status" value="1"/>
</dbReference>
<keyword evidence="2" id="KW-0479">Metal-binding</keyword>
<dbReference type="STRING" id="1448308.A0A2T2NTX3"/>
<sequence length="742" mass="84435">MDSDARTPPHRVVPPSRRRDKPILSCSLCRRRKLKCDRQQPCKTCQDRGLSLSCTYAQYPSKSAARDAKAPANVHERIDQLEKLVSTLLGSKNQPPEDCHTVAARAEPSVSDHTNDEEESPAVPNTPARVKLANDATSYTSSGHWSSILDGIAELRGELDEINVSEESKSLKENEPPGPDLLFGRHRHTTKEELLAALPLRAEADELLAIYFDNMDMAPCLIHKPTFIREYAQFWEHPFETPVMWIGLLYSLFALATRFQAVLNNESNINAEDPSDAFFGMTSARMDYYREKIVQCLVLANYSKAPPYTVETLIHYFVAEYFRSRDAQFGTWLLVGIIVRVAFRMGYHREPSRFANISPFKAEMRRRVWVMVVQLDLMSSTQFGLPRMIQPSMYDTREPHNLSEGDLDEHMTELPPARPETEFTTMLYTIIRNRVLEVFAKINDVTNETAQPAYREILELAASLRGIHERLPDNLKRIRIINFESSSDETSTMRRLYLGLTLLKACIVLHRPYLVLARSDSRYEYSRMMCIDAAMEVLEYQKEIEVHARPGGRLWMGKWRLWAMSWRLSSIVNHDFLLATTVLAVDLDKDLTSPFDHSEEDAPRIRFMSGQPSRAEIVDALLSTYPIWCQASQKSSEARKVTAAVRYVLRKASVDIESTSTQPSPSQSSGHEDFVQQFDPQNFHVTDGGLPPNFNFQSASFAPQFNMTDASVDFGAPFDWGGLETNFGMPSFDQPLPESYIS</sequence>
<comment type="subcellular location">
    <subcellularLocation>
        <location evidence="1">Nucleus</location>
    </subcellularLocation>
</comment>
<dbReference type="Proteomes" id="UP000240883">
    <property type="component" value="Unassembled WGS sequence"/>
</dbReference>
<dbReference type="PROSITE" id="PS00463">
    <property type="entry name" value="ZN2_CY6_FUNGAL_1"/>
    <property type="match status" value="1"/>
</dbReference>
<evidence type="ECO:0000256" key="1">
    <source>
        <dbReference type="ARBA" id="ARBA00004123"/>
    </source>
</evidence>
<keyword evidence="7" id="KW-1185">Reference proteome</keyword>
<dbReference type="GO" id="GO:0008270">
    <property type="term" value="F:zinc ion binding"/>
    <property type="evidence" value="ECO:0007669"/>
    <property type="project" value="InterPro"/>
</dbReference>
<dbReference type="InterPro" id="IPR036864">
    <property type="entry name" value="Zn2-C6_fun-type_DNA-bd_sf"/>
</dbReference>
<evidence type="ECO:0000313" key="6">
    <source>
        <dbReference type="EMBL" id="PSN68538.1"/>
    </source>
</evidence>
<dbReference type="SMART" id="SM00906">
    <property type="entry name" value="Fungal_trans"/>
    <property type="match status" value="1"/>
</dbReference>
<proteinExistence type="predicted"/>
<dbReference type="CDD" id="cd00067">
    <property type="entry name" value="GAL4"/>
    <property type="match status" value="1"/>
</dbReference>
<dbReference type="PANTHER" id="PTHR31001">
    <property type="entry name" value="UNCHARACTERIZED TRANSCRIPTIONAL REGULATORY PROTEIN"/>
    <property type="match status" value="1"/>
</dbReference>
<gene>
    <name evidence="6" type="ORF">BS50DRAFT_608997</name>
</gene>
<dbReference type="GO" id="GO:0005634">
    <property type="term" value="C:nucleus"/>
    <property type="evidence" value="ECO:0007669"/>
    <property type="project" value="UniProtKB-SubCell"/>
</dbReference>
<dbReference type="EMBL" id="KZ678133">
    <property type="protein sequence ID" value="PSN68538.1"/>
    <property type="molecule type" value="Genomic_DNA"/>
</dbReference>